<dbReference type="EMBL" id="VICE01000125">
    <property type="protein sequence ID" value="TQD41257.1"/>
    <property type="molecule type" value="Genomic_DNA"/>
</dbReference>
<dbReference type="Pfam" id="PF00561">
    <property type="entry name" value="Abhydrolase_1"/>
    <property type="match status" value="1"/>
</dbReference>
<protein>
    <submittedName>
        <fullName evidence="3">Alpha/beta fold hydrolase</fullName>
    </submittedName>
</protein>
<proteinExistence type="predicted"/>
<dbReference type="AlphaFoldDB" id="A0A507ZWE4"/>
<name>A0A507ZWE4_9GAMM</name>
<organism evidence="3 4">
    <name type="scientific">Marilutibacter aestuarii</name>
    <dbReference type="NCBI Taxonomy" id="1706195"/>
    <lineage>
        <taxon>Bacteria</taxon>
        <taxon>Pseudomonadati</taxon>
        <taxon>Pseudomonadota</taxon>
        <taxon>Gammaproteobacteria</taxon>
        <taxon>Lysobacterales</taxon>
        <taxon>Lysobacteraceae</taxon>
        <taxon>Marilutibacter</taxon>
    </lineage>
</organism>
<dbReference type="SUPFAM" id="SSF53474">
    <property type="entry name" value="alpha/beta-Hydrolases"/>
    <property type="match status" value="1"/>
</dbReference>
<gene>
    <name evidence="3" type="ORF">FKV25_13010</name>
</gene>
<evidence type="ECO:0000256" key="1">
    <source>
        <dbReference type="SAM" id="MobiDB-lite"/>
    </source>
</evidence>
<evidence type="ECO:0000259" key="2">
    <source>
        <dbReference type="Pfam" id="PF00561"/>
    </source>
</evidence>
<dbReference type="InterPro" id="IPR029058">
    <property type="entry name" value="AB_hydrolase_fold"/>
</dbReference>
<dbReference type="InterPro" id="IPR000073">
    <property type="entry name" value="AB_hydrolase_1"/>
</dbReference>
<dbReference type="Proteomes" id="UP000318212">
    <property type="component" value="Unassembled WGS sequence"/>
</dbReference>
<evidence type="ECO:0000313" key="3">
    <source>
        <dbReference type="EMBL" id="TQD41257.1"/>
    </source>
</evidence>
<dbReference type="RefSeq" id="WP_141519230.1">
    <property type="nucleotide sequence ID" value="NZ_VICE01000125.1"/>
</dbReference>
<dbReference type="OrthoDB" id="249225at2"/>
<comment type="caution">
    <text evidence="3">The sequence shown here is derived from an EMBL/GenBank/DDBJ whole genome shotgun (WGS) entry which is preliminary data.</text>
</comment>
<keyword evidence="3" id="KW-0378">Hydrolase</keyword>
<evidence type="ECO:0000313" key="4">
    <source>
        <dbReference type="Proteomes" id="UP000318212"/>
    </source>
</evidence>
<sequence>MNAELRQLPMTRRHRNARGESAHRFGPGLVGILHRPCHPAGHVQPVAVILLNAGLTGRAGPYREYVTLARALARAGFTVFRYDQSGLGDSQAPMQQAGDRRQREARAAMTLVGAETGLMRFVMGGLCSGADDAFHLAGDDPRIVGAIMLDGIGYRTPQFWLRHLLPRMFSPRRWLSAVARLRDRNGSGPTLLDYRDFPEQVHARAQLRALVDRDVRLLCIYTSGSYYYVNHAGQLAGALGPAARARQVSVEFWRDCDHTFYLRRDREKLFARTVDWMRDNFANRADASLDRATP</sequence>
<reference evidence="3 4" key="1">
    <citation type="submission" date="2019-06" db="EMBL/GenBank/DDBJ databases">
        <title>Lysobacter alkalisoli sp. nov. isolated from saline soil.</title>
        <authorList>
            <person name="Sun J.-Q."/>
            <person name="Xu L."/>
        </authorList>
    </citation>
    <scope>NUCLEOTIDE SEQUENCE [LARGE SCALE GENOMIC DNA]</scope>
    <source>
        <strain evidence="3 4">JCM 31130</strain>
    </source>
</reference>
<dbReference type="GO" id="GO:0016787">
    <property type="term" value="F:hydrolase activity"/>
    <property type="evidence" value="ECO:0007669"/>
    <property type="project" value="UniProtKB-KW"/>
</dbReference>
<keyword evidence="4" id="KW-1185">Reference proteome</keyword>
<accession>A0A507ZWE4</accession>
<dbReference type="Gene3D" id="3.40.50.1820">
    <property type="entry name" value="alpha/beta hydrolase"/>
    <property type="match status" value="1"/>
</dbReference>
<feature type="region of interest" description="Disordered" evidence="1">
    <location>
        <begin position="1"/>
        <end position="22"/>
    </location>
</feature>
<feature type="domain" description="AB hydrolase-1" evidence="2">
    <location>
        <begin position="48"/>
        <end position="200"/>
    </location>
</feature>